<feature type="non-terminal residue" evidence="1">
    <location>
        <position position="1"/>
    </location>
</feature>
<protein>
    <submittedName>
        <fullName evidence="1">Uncharacterized protein</fullName>
    </submittedName>
</protein>
<comment type="caution">
    <text evidence="1">The sequence shown here is derived from an EMBL/GenBank/DDBJ whole genome shotgun (WGS) entry which is preliminary data.</text>
</comment>
<gene>
    <name evidence="1" type="ORF">LCGC14_2858980</name>
</gene>
<reference evidence="1" key="1">
    <citation type="journal article" date="2015" name="Nature">
        <title>Complex archaea that bridge the gap between prokaryotes and eukaryotes.</title>
        <authorList>
            <person name="Spang A."/>
            <person name="Saw J.H."/>
            <person name="Jorgensen S.L."/>
            <person name="Zaremba-Niedzwiedzka K."/>
            <person name="Martijn J."/>
            <person name="Lind A.E."/>
            <person name="van Eijk R."/>
            <person name="Schleper C."/>
            <person name="Guy L."/>
            <person name="Ettema T.J."/>
        </authorList>
    </citation>
    <scope>NUCLEOTIDE SEQUENCE</scope>
</reference>
<proteinExistence type="predicted"/>
<dbReference type="AlphaFoldDB" id="A0A0F9AX89"/>
<organism evidence="1">
    <name type="scientific">marine sediment metagenome</name>
    <dbReference type="NCBI Taxonomy" id="412755"/>
    <lineage>
        <taxon>unclassified sequences</taxon>
        <taxon>metagenomes</taxon>
        <taxon>ecological metagenomes</taxon>
    </lineage>
</organism>
<evidence type="ECO:0000313" key="1">
    <source>
        <dbReference type="EMBL" id="KKK76901.1"/>
    </source>
</evidence>
<dbReference type="EMBL" id="LAZR01055204">
    <property type="protein sequence ID" value="KKK76901.1"/>
    <property type="molecule type" value="Genomic_DNA"/>
</dbReference>
<sequence>ERNAARDLRPCWRCGRLPIVSGERYTSVACIDCYDGAPDSTTRNEYGSGLTPEVAITEWNTCMEYTMDALNEEMASR</sequence>
<accession>A0A0F9AX89</accession>
<name>A0A0F9AX89_9ZZZZ</name>